<keyword evidence="9" id="KW-0813">Transport</keyword>
<evidence type="ECO:0000256" key="6">
    <source>
        <dbReference type="ARBA" id="ARBA00022989"/>
    </source>
</evidence>
<keyword evidence="7" id="KW-0560">Oxidoreductase</keyword>
<evidence type="ECO:0000256" key="9">
    <source>
        <dbReference type="ARBA" id="ARBA00023065"/>
    </source>
</evidence>
<feature type="transmembrane region" description="Helical" evidence="11">
    <location>
        <begin position="76"/>
        <end position="94"/>
    </location>
</feature>
<feature type="transmembrane region" description="Helical" evidence="11">
    <location>
        <begin position="148"/>
        <end position="165"/>
    </location>
</feature>
<dbReference type="InterPro" id="IPR013112">
    <property type="entry name" value="FAD-bd_8"/>
</dbReference>
<dbReference type="AlphaFoldDB" id="D4DA05"/>
<dbReference type="FunFam" id="3.40.50.80:FF:000004">
    <property type="entry name" value="NADPH oxidase isoform 2"/>
    <property type="match status" value="1"/>
</dbReference>
<evidence type="ECO:0000256" key="11">
    <source>
        <dbReference type="SAM" id="Phobius"/>
    </source>
</evidence>
<dbReference type="PROSITE" id="PS51384">
    <property type="entry name" value="FAD_FR"/>
    <property type="match status" value="1"/>
</dbReference>
<evidence type="ECO:0000313" key="14">
    <source>
        <dbReference type="Proteomes" id="UP000008383"/>
    </source>
</evidence>
<evidence type="ECO:0000259" key="12">
    <source>
        <dbReference type="PROSITE" id="PS51384"/>
    </source>
</evidence>
<protein>
    <recommendedName>
        <fullName evidence="12">FAD-binding FR-type domain-containing protein</fullName>
    </recommendedName>
</protein>
<dbReference type="InterPro" id="IPR017938">
    <property type="entry name" value="Riboflavin_synthase-like_b-brl"/>
</dbReference>
<evidence type="ECO:0000256" key="3">
    <source>
        <dbReference type="ARBA" id="ARBA00022692"/>
    </source>
</evidence>
<dbReference type="Proteomes" id="UP000008383">
    <property type="component" value="Unassembled WGS sequence"/>
</dbReference>
<dbReference type="InterPro" id="IPR017927">
    <property type="entry name" value="FAD-bd_FR_type"/>
</dbReference>
<evidence type="ECO:0000256" key="7">
    <source>
        <dbReference type="ARBA" id="ARBA00023002"/>
    </source>
</evidence>
<feature type="transmembrane region" description="Helical" evidence="11">
    <location>
        <begin position="106"/>
        <end position="128"/>
    </location>
</feature>
<dbReference type="HOGENOM" id="CLU_005646_3_0_1"/>
<comment type="subcellular location">
    <subcellularLocation>
        <location evidence="1">Membrane</location>
        <topology evidence="1">Multi-pass membrane protein</topology>
    </subcellularLocation>
</comment>
<dbReference type="Gene3D" id="3.40.50.80">
    <property type="entry name" value="Nucleotide-binding domain of ferredoxin-NADP reductase (FNR) module"/>
    <property type="match status" value="1"/>
</dbReference>
<keyword evidence="14" id="KW-1185">Reference proteome</keyword>
<evidence type="ECO:0000256" key="2">
    <source>
        <dbReference type="ARBA" id="ARBA00022617"/>
    </source>
</evidence>
<name>D4DA05_TRIVH</name>
<keyword evidence="6 11" id="KW-1133">Transmembrane helix</keyword>
<dbReference type="KEGG" id="tve:TRV_03949"/>
<keyword evidence="9" id="KW-0406">Ion transport</keyword>
<sequence>MLMSGEMSGDPPRNLNMKEKFDRWYALSSWPDDGVPLANVVTTGWLTMGGEDLGMLNYSLKDNLSKARGLLGSSYAVARAAALVLHFDVAVILFHKSIAFHQITAWSIVFFSLLHTIAHWVNFARIAASEGLGIKGFLQLNVTTGPGWTGYVMLAALVAIALTSLEGPRRANHERFWNTHHLFIIFFLFWSFHGAFCMIKPDLPPFCDGTGVFYLYWIFGGSVYLLERLMREVRGKHRTIITKVIQHPSNVFEIQLQKEKTKMRPGQYIFINCPVVSIWQYHPFTLTSAPEEDYISVHIRCVGNFTKDLAKAVGCDFDEKEQPSYERRTRRESTVIGVDANTSEQDVDPRLSRILPRIFIDGPFGSASEDVFKFEVAVLVGAGIGVTPFASILKSIWYRMSQRQNKTRLKKVYFFWVCRDFGSFEWFSSLLLAIEAQDRYSNIEIHTYLTAKIQSDDATNIMINDADADRDAITGLRAPTNFGRPNWDMVFRSIRKIHAPAEAGVFFCGPKALGSVLHVKCNMYSEPGFNFVWGEENF</sequence>
<dbReference type="InterPro" id="IPR013121">
    <property type="entry name" value="Fe_red_NAD-bd_6"/>
</dbReference>
<keyword evidence="4" id="KW-0479">Metal-binding</keyword>
<dbReference type="SFLD" id="SFLDG01169">
    <property type="entry name" value="NADPH_oxidase_subgroup_(NOX)"/>
    <property type="match status" value="1"/>
</dbReference>
<evidence type="ECO:0000313" key="13">
    <source>
        <dbReference type="EMBL" id="EFE41301.1"/>
    </source>
</evidence>
<evidence type="ECO:0000256" key="1">
    <source>
        <dbReference type="ARBA" id="ARBA00004141"/>
    </source>
</evidence>
<dbReference type="SFLD" id="SFLDS00052">
    <property type="entry name" value="Ferric_Reductase_Domain"/>
    <property type="match status" value="1"/>
</dbReference>
<dbReference type="Gene3D" id="2.40.30.10">
    <property type="entry name" value="Translation factors"/>
    <property type="match status" value="1"/>
</dbReference>
<keyword evidence="3 11" id="KW-0812">Transmembrane</keyword>
<dbReference type="InterPro" id="IPR039261">
    <property type="entry name" value="FNR_nucleotide-bd"/>
</dbReference>
<comment type="caution">
    <text evidence="13">The sequence shown here is derived from an EMBL/GenBank/DDBJ whole genome shotgun (WGS) entry which is preliminary data.</text>
</comment>
<dbReference type="GO" id="GO:0006952">
    <property type="term" value="P:defense response"/>
    <property type="evidence" value="ECO:0007669"/>
    <property type="project" value="TreeGrafter"/>
</dbReference>
<dbReference type="InterPro" id="IPR013130">
    <property type="entry name" value="Fe3_Rdtase_TM_dom"/>
</dbReference>
<gene>
    <name evidence="13" type="ORF">TRV_03949</name>
</gene>
<dbReference type="GO" id="GO:0006811">
    <property type="term" value="P:monoatomic ion transport"/>
    <property type="evidence" value="ECO:0007669"/>
    <property type="project" value="UniProtKB-KW"/>
</dbReference>
<evidence type="ECO:0000256" key="8">
    <source>
        <dbReference type="ARBA" id="ARBA00023004"/>
    </source>
</evidence>
<reference evidence="14" key="1">
    <citation type="journal article" date="2011" name="Genome Biol.">
        <title>Comparative and functional genomics provide insights into the pathogenicity of dermatophytic fungi.</title>
        <authorList>
            <person name="Burmester A."/>
            <person name="Shelest E."/>
            <person name="Gloeckner G."/>
            <person name="Heddergott C."/>
            <person name="Schindler S."/>
            <person name="Staib P."/>
            <person name="Heidel A."/>
            <person name="Felder M."/>
            <person name="Petzold A."/>
            <person name="Szafranski K."/>
            <person name="Feuermann M."/>
            <person name="Pedruzzi I."/>
            <person name="Priebe S."/>
            <person name="Groth M."/>
            <person name="Winkler R."/>
            <person name="Li W."/>
            <person name="Kniemeyer O."/>
            <person name="Schroeckh V."/>
            <person name="Hertweck C."/>
            <person name="Hube B."/>
            <person name="White T.C."/>
            <person name="Platzer M."/>
            <person name="Guthke R."/>
            <person name="Heitman J."/>
            <person name="Woestemeyer J."/>
            <person name="Zipfel P.F."/>
            <person name="Monod M."/>
            <person name="Brakhage A.A."/>
        </authorList>
    </citation>
    <scope>NUCLEOTIDE SEQUENCE [LARGE SCALE GENOMIC DNA]</scope>
    <source>
        <strain evidence="14">HKI 0517</strain>
    </source>
</reference>
<dbReference type="GO" id="GO:0043020">
    <property type="term" value="C:NADPH oxidase complex"/>
    <property type="evidence" value="ECO:0007669"/>
    <property type="project" value="TreeGrafter"/>
</dbReference>
<dbReference type="GO" id="GO:0046872">
    <property type="term" value="F:metal ion binding"/>
    <property type="evidence" value="ECO:0007669"/>
    <property type="project" value="UniProtKB-KW"/>
</dbReference>
<dbReference type="PANTHER" id="PTHR11972:SF153">
    <property type="entry name" value="SUPEROXIDE-GENERATING NADPH OXIDASE HEAVY CHAIN SUBUNIT A"/>
    <property type="match status" value="1"/>
</dbReference>
<dbReference type="PANTHER" id="PTHR11972">
    <property type="entry name" value="NADPH OXIDASE"/>
    <property type="match status" value="1"/>
</dbReference>
<dbReference type="InterPro" id="IPR000778">
    <property type="entry name" value="Cyt_b245_heavy_chain"/>
</dbReference>
<feature type="transmembrane region" description="Helical" evidence="11">
    <location>
        <begin position="177"/>
        <end position="199"/>
    </location>
</feature>
<feature type="transmembrane region" description="Helical" evidence="11">
    <location>
        <begin position="265"/>
        <end position="282"/>
    </location>
</feature>
<dbReference type="GeneID" id="9578802"/>
<dbReference type="EMBL" id="ACYE01000203">
    <property type="protein sequence ID" value="EFE41301.1"/>
    <property type="molecule type" value="Genomic_DNA"/>
</dbReference>
<dbReference type="SUPFAM" id="SSF52343">
    <property type="entry name" value="Ferredoxin reductase-like, C-terminal NADP-linked domain"/>
    <property type="match status" value="1"/>
</dbReference>
<dbReference type="RefSeq" id="XP_003021919.1">
    <property type="nucleotide sequence ID" value="XM_003021873.1"/>
</dbReference>
<dbReference type="GO" id="GO:0016175">
    <property type="term" value="F:superoxide-generating NAD(P)H oxidase activity"/>
    <property type="evidence" value="ECO:0007669"/>
    <property type="project" value="TreeGrafter"/>
</dbReference>
<keyword evidence="10 11" id="KW-0472">Membrane</keyword>
<dbReference type="CDD" id="cd06186">
    <property type="entry name" value="NOX_Duox_like_FAD_NADP"/>
    <property type="match status" value="1"/>
</dbReference>
<evidence type="ECO:0000256" key="10">
    <source>
        <dbReference type="ARBA" id="ARBA00023136"/>
    </source>
</evidence>
<dbReference type="Pfam" id="PF08022">
    <property type="entry name" value="FAD_binding_8"/>
    <property type="match status" value="1"/>
</dbReference>
<dbReference type="SUPFAM" id="SSF63380">
    <property type="entry name" value="Riboflavin synthase domain-like"/>
    <property type="match status" value="1"/>
</dbReference>
<accession>D4DA05</accession>
<dbReference type="OrthoDB" id="167398at2759"/>
<dbReference type="SFLD" id="SFLDG01168">
    <property type="entry name" value="Ferric_reductase_subgroup_(FRE"/>
    <property type="match status" value="1"/>
</dbReference>
<keyword evidence="8" id="KW-0408">Iron</keyword>
<dbReference type="GO" id="GO:0042554">
    <property type="term" value="P:superoxide anion generation"/>
    <property type="evidence" value="ECO:0007669"/>
    <property type="project" value="TreeGrafter"/>
</dbReference>
<dbReference type="PRINTS" id="PR00466">
    <property type="entry name" value="GP91PHOX"/>
</dbReference>
<feature type="transmembrane region" description="Helical" evidence="11">
    <location>
        <begin position="211"/>
        <end position="230"/>
    </location>
</feature>
<evidence type="ECO:0000256" key="5">
    <source>
        <dbReference type="ARBA" id="ARBA00022982"/>
    </source>
</evidence>
<dbReference type="InterPro" id="IPR050369">
    <property type="entry name" value="RBOH/FRE"/>
</dbReference>
<keyword evidence="2" id="KW-0349">Heme</keyword>
<proteinExistence type="predicted"/>
<feature type="transmembrane region" description="Helical" evidence="11">
    <location>
        <begin position="376"/>
        <end position="398"/>
    </location>
</feature>
<dbReference type="Pfam" id="PF01794">
    <property type="entry name" value="Ferric_reduct"/>
    <property type="match status" value="1"/>
</dbReference>
<keyword evidence="5" id="KW-0249">Electron transport</keyword>
<dbReference type="Pfam" id="PF08030">
    <property type="entry name" value="NAD_binding_6"/>
    <property type="match status" value="1"/>
</dbReference>
<organism evidence="13 14">
    <name type="scientific">Trichophyton verrucosum (strain HKI 0517)</name>
    <dbReference type="NCBI Taxonomy" id="663202"/>
    <lineage>
        <taxon>Eukaryota</taxon>
        <taxon>Fungi</taxon>
        <taxon>Dikarya</taxon>
        <taxon>Ascomycota</taxon>
        <taxon>Pezizomycotina</taxon>
        <taxon>Eurotiomycetes</taxon>
        <taxon>Eurotiomycetidae</taxon>
        <taxon>Onygenales</taxon>
        <taxon>Arthrodermataceae</taxon>
        <taxon>Trichophyton</taxon>
    </lineage>
</organism>
<evidence type="ECO:0000256" key="4">
    <source>
        <dbReference type="ARBA" id="ARBA00022723"/>
    </source>
</evidence>
<feature type="domain" description="FAD-binding FR-type" evidence="12">
    <location>
        <begin position="234"/>
        <end position="370"/>
    </location>
</feature>